<sequence length="288" mass="31989">MEQPTTYCPPQEPCPPDAPGGPLGLSSGRHFTITMRGYGDTPFLVVTIDLDLKRIKFESSAVLVHSNFTTTYAYVSFKNAEGVEVYSHDFIGNQRVSPSIYTFTLSESGGEQLYFYHAEHNSRCVVKNETTGAVLTASRFSQVVVKPDGIDISAASNRLGSVPTFAGNRFRIIVRNFDDYADVMYFNIDLVTAKITTEVFPVFPNVDEPPVAFSYLLMDKHGQYVNGASLLSNRTPVPYAHDWSLEEGWTLQLNVMAVRLFILNLETNVLSRIGTITLKSVPRGLLQV</sequence>
<proteinExistence type="predicted"/>
<comment type="caution">
    <text evidence="3">The sequence shown here is derived from an EMBL/GenBank/DDBJ whole genome shotgun (WGS) entry which is preliminary data.</text>
</comment>
<protein>
    <submittedName>
        <fullName evidence="3">Carbohydrate-binding protein (Putative mucin)</fullName>
    </submittedName>
</protein>
<evidence type="ECO:0000256" key="1">
    <source>
        <dbReference type="SAM" id="MobiDB-lite"/>
    </source>
</evidence>
<feature type="region of interest" description="Disordered" evidence="1">
    <location>
        <begin position="1"/>
        <end position="22"/>
    </location>
</feature>
<dbReference type="EMBL" id="SGXM01000001">
    <property type="protein sequence ID" value="RZT41954.1"/>
    <property type="molecule type" value="Genomic_DNA"/>
</dbReference>
<evidence type="ECO:0000259" key="2">
    <source>
        <dbReference type="Pfam" id="PF03272"/>
    </source>
</evidence>
<dbReference type="RefSeq" id="WP_157994661.1">
    <property type="nucleotide sequence ID" value="NZ_SGXM01000001.1"/>
</dbReference>
<dbReference type="Proteomes" id="UP000291078">
    <property type="component" value="Unassembled WGS sequence"/>
</dbReference>
<feature type="compositionally biased region" description="Pro residues" evidence="1">
    <location>
        <begin position="10"/>
        <end position="19"/>
    </location>
</feature>
<organism evidence="3 4">
    <name type="scientific">Cupriavidus agavae</name>
    <dbReference type="NCBI Taxonomy" id="1001822"/>
    <lineage>
        <taxon>Bacteria</taxon>
        <taxon>Pseudomonadati</taxon>
        <taxon>Pseudomonadota</taxon>
        <taxon>Betaproteobacteria</taxon>
        <taxon>Burkholderiales</taxon>
        <taxon>Burkholderiaceae</taxon>
        <taxon>Cupriavidus</taxon>
    </lineage>
</organism>
<dbReference type="AlphaFoldDB" id="A0A4Q7S6F5"/>
<evidence type="ECO:0000313" key="3">
    <source>
        <dbReference type="EMBL" id="RZT41954.1"/>
    </source>
</evidence>
<keyword evidence="4" id="KW-1185">Reference proteome</keyword>
<evidence type="ECO:0000313" key="4">
    <source>
        <dbReference type="Proteomes" id="UP000291078"/>
    </source>
</evidence>
<dbReference type="Pfam" id="PF03272">
    <property type="entry name" value="Mucin_bdg"/>
    <property type="match status" value="1"/>
</dbReference>
<feature type="domain" description="Putative mucin/carbohydrate-binding" evidence="2">
    <location>
        <begin position="35"/>
        <end position="134"/>
    </location>
</feature>
<name>A0A4Q7S6F5_9BURK</name>
<dbReference type="InterPro" id="IPR004954">
    <property type="entry name" value="Mucin-bd"/>
</dbReference>
<reference evidence="3 4" key="1">
    <citation type="journal article" date="2015" name="Stand. Genomic Sci.">
        <title>Genomic Encyclopedia of Bacterial and Archaeal Type Strains, Phase III: the genomes of soil and plant-associated and newly described type strains.</title>
        <authorList>
            <person name="Whitman W.B."/>
            <person name="Woyke T."/>
            <person name="Klenk H.P."/>
            <person name="Zhou Y."/>
            <person name="Lilburn T.G."/>
            <person name="Beck B.J."/>
            <person name="De Vos P."/>
            <person name="Vandamme P."/>
            <person name="Eisen J.A."/>
            <person name="Garrity G."/>
            <person name="Hugenholtz P."/>
            <person name="Kyrpides N.C."/>
        </authorList>
    </citation>
    <scope>NUCLEOTIDE SEQUENCE [LARGE SCALE GENOMIC DNA]</scope>
    <source>
        <strain evidence="3 4">ASC-9842</strain>
    </source>
</reference>
<gene>
    <name evidence="3" type="ORF">EV147_0970</name>
</gene>
<accession>A0A4Q7S6F5</accession>